<dbReference type="SMART" id="SM01052">
    <property type="entry name" value="CAP_GLY"/>
    <property type="match status" value="1"/>
</dbReference>
<dbReference type="AlphaFoldDB" id="A0A4W3GLU0"/>
<sequence length="98" mass="10555">AGTLRFCGTTEFASGQWVGVELDEPEGKNDGSVGGIKYFVCPLKHGIFAPVSKISKIQDQTPSSVTSTPKMPRMDFSRMTGKAKKDKKGESTLLSLCL</sequence>
<dbReference type="Gene3D" id="2.30.30.190">
    <property type="entry name" value="CAP Gly-rich-like domain"/>
    <property type="match status" value="1"/>
</dbReference>
<dbReference type="GO" id="GO:0035371">
    <property type="term" value="C:microtubule plus-end"/>
    <property type="evidence" value="ECO:0007669"/>
    <property type="project" value="TreeGrafter"/>
</dbReference>
<evidence type="ECO:0000313" key="3">
    <source>
        <dbReference type="Ensembl" id="ENSCMIP00000003860.1"/>
    </source>
</evidence>
<dbReference type="PANTHER" id="PTHR18916:SF77">
    <property type="entry name" value="CAP-GLY DOMAIN-CONTAINING LINKER PROTEIN 3"/>
    <property type="match status" value="1"/>
</dbReference>
<dbReference type="SUPFAM" id="SSF74924">
    <property type="entry name" value="Cap-Gly domain"/>
    <property type="match status" value="1"/>
</dbReference>
<dbReference type="InterPro" id="IPR036859">
    <property type="entry name" value="CAP-Gly_dom_sf"/>
</dbReference>
<dbReference type="GO" id="GO:0031122">
    <property type="term" value="P:cytoplasmic microtubule organization"/>
    <property type="evidence" value="ECO:0007669"/>
    <property type="project" value="TreeGrafter"/>
</dbReference>
<reference evidence="4" key="3">
    <citation type="journal article" date="2014" name="Nature">
        <title>Elephant shark genome provides unique insights into gnathostome evolution.</title>
        <authorList>
            <consortium name="International Elephant Shark Genome Sequencing Consortium"/>
            <person name="Venkatesh B."/>
            <person name="Lee A.P."/>
            <person name="Ravi V."/>
            <person name="Maurya A.K."/>
            <person name="Lian M.M."/>
            <person name="Swann J.B."/>
            <person name="Ohta Y."/>
            <person name="Flajnik M.F."/>
            <person name="Sutoh Y."/>
            <person name="Kasahara M."/>
            <person name="Hoon S."/>
            <person name="Gangu V."/>
            <person name="Roy S.W."/>
            <person name="Irimia M."/>
            <person name="Korzh V."/>
            <person name="Kondrychyn I."/>
            <person name="Lim Z.W."/>
            <person name="Tay B.H."/>
            <person name="Tohari S."/>
            <person name="Kong K.W."/>
            <person name="Ho S."/>
            <person name="Lorente-Galdos B."/>
            <person name="Quilez J."/>
            <person name="Marques-Bonet T."/>
            <person name="Raney B.J."/>
            <person name="Ingham P.W."/>
            <person name="Tay A."/>
            <person name="Hillier L.W."/>
            <person name="Minx P."/>
            <person name="Boehm T."/>
            <person name="Wilson R.K."/>
            <person name="Brenner S."/>
            <person name="Warren W.C."/>
        </authorList>
    </citation>
    <scope>NUCLEOTIDE SEQUENCE [LARGE SCALE GENOMIC DNA]</scope>
</reference>
<feature type="region of interest" description="Disordered" evidence="1">
    <location>
        <begin position="57"/>
        <end position="98"/>
    </location>
</feature>
<dbReference type="GO" id="GO:0051010">
    <property type="term" value="F:microtubule plus-end binding"/>
    <property type="evidence" value="ECO:0007669"/>
    <property type="project" value="TreeGrafter"/>
</dbReference>
<feature type="compositionally biased region" description="Polar residues" evidence="1">
    <location>
        <begin position="57"/>
        <end position="69"/>
    </location>
</feature>
<dbReference type="PROSITE" id="PS50245">
    <property type="entry name" value="CAP_GLY_2"/>
    <property type="match status" value="1"/>
</dbReference>
<organism evidence="3 4">
    <name type="scientific">Callorhinchus milii</name>
    <name type="common">Ghost shark</name>
    <dbReference type="NCBI Taxonomy" id="7868"/>
    <lineage>
        <taxon>Eukaryota</taxon>
        <taxon>Metazoa</taxon>
        <taxon>Chordata</taxon>
        <taxon>Craniata</taxon>
        <taxon>Vertebrata</taxon>
        <taxon>Chondrichthyes</taxon>
        <taxon>Holocephali</taxon>
        <taxon>Chimaeriformes</taxon>
        <taxon>Callorhinchidae</taxon>
        <taxon>Callorhinchus</taxon>
    </lineage>
</organism>
<dbReference type="PROSITE" id="PS00845">
    <property type="entry name" value="CAP_GLY_1"/>
    <property type="match status" value="1"/>
</dbReference>
<evidence type="ECO:0000259" key="2">
    <source>
        <dbReference type="PROSITE" id="PS50245"/>
    </source>
</evidence>
<dbReference type="OMA" id="VKYFVCA"/>
<dbReference type="GeneTree" id="ENSGT00940000159557"/>
<feature type="domain" description="CAP-Gly" evidence="2">
    <location>
        <begin position="8"/>
        <end position="50"/>
    </location>
</feature>
<protein>
    <submittedName>
        <fullName evidence="3">CAP-Gly domain-containing linker protein 3-like</fullName>
    </submittedName>
</protein>
<dbReference type="InterPro" id="IPR000938">
    <property type="entry name" value="CAP-Gly_domain"/>
</dbReference>
<dbReference type="Proteomes" id="UP000314986">
    <property type="component" value="Unassembled WGS sequence"/>
</dbReference>
<dbReference type="PANTHER" id="PTHR18916">
    <property type="entry name" value="DYNACTIN 1-RELATED MICROTUBULE-BINDING"/>
    <property type="match status" value="1"/>
</dbReference>
<dbReference type="Ensembl" id="ENSCMIT00000004006.1">
    <property type="protein sequence ID" value="ENSCMIP00000003860.1"/>
    <property type="gene ID" value="ENSCMIG00000002313.1"/>
</dbReference>
<name>A0A4W3GLU0_CALMI</name>
<keyword evidence="4" id="KW-1185">Reference proteome</keyword>
<reference evidence="3" key="5">
    <citation type="submission" date="2025-09" db="UniProtKB">
        <authorList>
            <consortium name="Ensembl"/>
        </authorList>
    </citation>
    <scope>IDENTIFICATION</scope>
</reference>
<dbReference type="Pfam" id="PF01302">
    <property type="entry name" value="CAP_GLY"/>
    <property type="match status" value="1"/>
</dbReference>
<reference evidence="4" key="1">
    <citation type="journal article" date="2006" name="Science">
        <title>Ancient noncoding elements conserved in the human genome.</title>
        <authorList>
            <person name="Venkatesh B."/>
            <person name="Kirkness E.F."/>
            <person name="Loh Y.H."/>
            <person name="Halpern A.L."/>
            <person name="Lee A.P."/>
            <person name="Johnson J."/>
            <person name="Dandona N."/>
            <person name="Viswanathan L.D."/>
            <person name="Tay A."/>
            <person name="Venter J.C."/>
            <person name="Strausberg R.L."/>
            <person name="Brenner S."/>
        </authorList>
    </citation>
    <scope>NUCLEOTIDE SEQUENCE [LARGE SCALE GENOMIC DNA]</scope>
</reference>
<evidence type="ECO:0000256" key="1">
    <source>
        <dbReference type="SAM" id="MobiDB-lite"/>
    </source>
</evidence>
<reference evidence="4" key="2">
    <citation type="journal article" date="2007" name="PLoS Biol.">
        <title>Survey sequencing and comparative analysis of the elephant shark (Callorhinchus milii) genome.</title>
        <authorList>
            <person name="Venkatesh B."/>
            <person name="Kirkness E.F."/>
            <person name="Loh Y.H."/>
            <person name="Halpern A.L."/>
            <person name="Lee A.P."/>
            <person name="Johnson J."/>
            <person name="Dandona N."/>
            <person name="Viswanathan L.D."/>
            <person name="Tay A."/>
            <person name="Venter J.C."/>
            <person name="Strausberg R.L."/>
            <person name="Brenner S."/>
        </authorList>
    </citation>
    <scope>NUCLEOTIDE SEQUENCE [LARGE SCALE GENOMIC DNA]</scope>
</reference>
<accession>A0A4W3GLU0</accession>
<proteinExistence type="predicted"/>
<dbReference type="GO" id="GO:0005634">
    <property type="term" value="C:nucleus"/>
    <property type="evidence" value="ECO:0007669"/>
    <property type="project" value="TreeGrafter"/>
</dbReference>
<dbReference type="GO" id="GO:0005938">
    <property type="term" value="C:cell cortex"/>
    <property type="evidence" value="ECO:0007669"/>
    <property type="project" value="TreeGrafter"/>
</dbReference>
<reference evidence="3" key="4">
    <citation type="submission" date="2025-08" db="UniProtKB">
        <authorList>
            <consortium name="Ensembl"/>
        </authorList>
    </citation>
    <scope>IDENTIFICATION</scope>
</reference>
<evidence type="ECO:0000313" key="4">
    <source>
        <dbReference type="Proteomes" id="UP000314986"/>
    </source>
</evidence>